<dbReference type="AlphaFoldDB" id="A0A1I6R5L3"/>
<dbReference type="PANTHER" id="PTHR30565:SF9">
    <property type="entry name" value="PROTEIN YCIF"/>
    <property type="match status" value="1"/>
</dbReference>
<evidence type="ECO:0000313" key="1">
    <source>
        <dbReference type="EMBL" id="SFS59949.1"/>
    </source>
</evidence>
<accession>A0A1I6R5L3</accession>
<dbReference type="PANTHER" id="PTHR30565">
    <property type="entry name" value="PROTEIN YCIF"/>
    <property type="match status" value="1"/>
</dbReference>
<dbReference type="Pfam" id="PF05974">
    <property type="entry name" value="DUF892"/>
    <property type="match status" value="1"/>
</dbReference>
<keyword evidence="2" id="KW-1185">Reference proteome</keyword>
<dbReference type="InterPro" id="IPR010287">
    <property type="entry name" value="DUF892_YciF-like"/>
</dbReference>
<dbReference type="InterPro" id="IPR012347">
    <property type="entry name" value="Ferritin-like"/>
</dbReference>
<sequence>MKTLEDLFKYQIKNLFSAETQLLIALQEMAKTINDKKLTKIIENHFDESKKQKSRLEVICREINISPSGKKCLAINGIIKEAEKFIKQAATNEVLDAGLIAIAQSIIHYEISRYGTAVRYAKELGLKEISEKLQETLDEEYNLNITLNKIAENKINRKALDTKK</sequence>
<protein>
    <submittedName>
        <fullName evidence="1">Ferritin-like metal-binding protein YciE</fullName>
    </submittedName>
</protein>
<reference evidence="2" key="1">
    <citation type="submission" date="2016-10" db="EMBL/GenBank/DDBJ databases">
        <authorList>
            <person name="Varghese N."/>
            <person name="Submissions S."/>
        </authorList>
    </citation>
    <scope>NUCLEOTIDE SEQUENCE [LARGE SCALE GENOMIC DNA]</scope>
    <source>
        <strain evidence="2">DSM 24450</strain>
    </source>
</reference>
<evidence type="ECO:0000313" key="2">
    <source>
        <dbReference type="Proteomes" id="UP000199312"/>
    </source>
</evidence>
<dbReference type="STRING" id="593133.SAMN04488006_2241"/>
<dbReference type="EMBL" id="FOZP01000005">
    <property type="protein sequence ID" value="SFS59949.1"/>
    <property type="molecule type" value="Genomic_DNA"/>
</dbReference>
<dbReference type="InterPro" id="IPR009078">
    <property type="entry name" value="Ferritin-like_SF"/>
</dbReference>
<dbReference type="SUPFAM" id="SSF47240">
    <property type="entry name" value="Ferritin-like"/>
    <property type="match status" value="1"/>
</dbReference>
<dbReference type="OrthoDB" id="9795056at2"/>
<dbReference type="Proteomes" id="UP000199312">
    <property type="component" value="Unassembled WGS sequence"/>
</dbReference>
<organism evidence="1 2">
    <name type="scientific">Lutibacter maritimus</name>
    <dbReference type="NCBI Taxonomy" id="593133"/>
    <lineage>
        <taxon>Bacteria</taxon>
        <taxon>Pseudomonadati</taxon>
        <taxon>Bacteroidota</taxon>
        <taxon>Flavobacteriia</taxon>
        <taxon>Flavobacteriales</taxon>
        <taxon>Flavobacteriaceae</taxon>
        <taxon>Lutibacter</taxon>
    </lineage>
</organism>
<dbReference type="RefSeq" id="WP_090226332.1">
    <property type="nucleotide sequence ID" value="NZ_FOZP01000005.1"/>
</dbReference>
<name>A0A1I6R5L3_9FLAO</name>
<proteinExistence type="predicted"/>
<dbReference type="Gene3D" id="1.20.1260.10">
    <property type="match status" value="1"/>
</dbReference>
<dbReference type="InterPro" id="IPR047114">
    <property type="entry name" value="YciF"/>
</dbReference>
<gene>
    <name evidence="1" type="ORF">SAMN04488006_2241</name>
</gene>